<evidence type="ECO:0000313" key="4">
    <source>
        <dbReference type="RefSeq" id="XP_034114170.1"/>
    </source>
</evidence>
<proteinExistence type="predicted"/>
<dbReference type="GO" id="GO:0005912">
    <property type="term" value="C:adherens junction"/>
    <property type="evidence" value="ECO:0007669"/>
    <property type="project" value="TreeGrafter"/>
</dbReference>
<dbReference type="AlphaFoldDB" id="A0A6P8XS50"/>
<dbReference type="GO" id="GO:0098609">
    <property type="term" value="P:cell-cell adhesion"/>
    <property type="evidence" value="ECO:0007669"/>
    <property type="project" value="TreeGrafter"/>
</dbReference>
<name>A0A6P8XS50_DROAB</name>
<dbReference type="GO" id="GO:0005737">
    <property type="term" value="C:cytoplasm"/>
    <property type="evidence" value="ECO:0007669"/>
    <property type="project" value="UniProtKB-SubCell"/>
</dbReference>
<dbReference type="GO" id="GO:0008013">
    <property type="term" value="F:beta-catenin binding"/>
    <property type="evidence" value="ECO:0007669"/>
    <property type="project" value="TreeGrafter"/>
</dbReference>
<dbReference type="Gene3D" id="1.20.120.810">
    <property type="entry name" value="Vinculin, Vh2 four-helix bundle"/>
    <property type="match status" value="1"/>
</dbReference>
<dbReference type="RefSeq" id="XP_034114170.1">
    <property type="nucleotide sequence ID" value="XM_034258279.2"/>
</dbReference>
<dbReference type="InterPro" id="IPR008837">
    <property type="entry name" value="Serendipity_A"/>
</dbReference>
<evidence type="ECO:0000256" key="1">
    <source>
        <dbReference type="ARBA" id="ARBA00004496"/>
    </source>
</evidence>
<dbReference type="PANTHER" id="PTHR18914:SF33">
    <property type="entry name" value="RE47911P-RELATED"/>
    <property type="match status" value="1"/>
</dbReference>
<dbReference type="GO" id="GO:0051015">
    <property type="term" value="F:actin filament binding"/>
    <property type="evidence" value="ECO:0007669"/>
    <property type="project" value="TreeGrafter"/>
</dbReference>
<organism evidence="3 4">
    <name type="scientific">Drosophila albomicans</name>
    <name type="common">Fruit fly</name>
    <dbReference type="NCBI Taxonomy" id="7291"/>
    <lineage>
        <taxon>Eukaryota</taxon>
        <taxon>Metazoa</taxon>
        <taxon>Ecdysozoa</taxon>
        <taxon>Arthropoda</taxon>
        <taxon>Hexapoda</taxon>
        <taxon>Insecta</taxon>
        <taxon>Pterygota</taxon>
        <taxon>Neoptera</taxon>
        <taxon>Endopterygota</taxon>
        <taxon>Diptera</taxon>
        <taxon>Brachycera</taxon>
        <taxon>Muscomorpha</taxon>
        <taxon>Ephydroidea</taxon>
        <taxon>Drosophilidae</taxon>
        <taxon>Drosophila</taxon>
    </lineage>
</organism>
<dbReference type="GO" id="GO:0007349">
    <property type="term" value="P:cellularization"/>
    <property type="evidence" value="ECO:0007669"/>
    <property type="project" value="InterPro"/>
</dbReference>
<comment type="subcellular location">
    <subcellularLocation>
        <location evidence="1">Cytoplasm</location>
    </subcellularLocation>
</comment>
<dbReference type="OrthoDB" id="6342160at2759"/>
<dbReference type="Pfam" id="PF05482">
    <property type="entry name" value="Serendipity_A"/>
    <property type="match status" value="1"/>
</dbReference>
<reference evidence="4" key="1">
    <citation type="submission" date="2025-08" db="UniProtKB">
        <authorList>
            <consortium name="RefSeq"/>
        </authorList>
    </citation>
    <scope>IDENTIFICATION</scope>
    <source>
        <strain evidence="4">15112-1751.03</strain>
        <tissue evidence="4">Whole Adult</tissue>
    </source>
</reference>
<evidence type="ECO:0000313" key="3">
    <source>
        <dbReference type="Proteomes" id="UP000515160"/>
    </source>
</evidence>
<dbReference type="PANTHER" id="PTHR18914">
    <property type="entry name" value="ALPHA CATENIN"/>
    <property type="match status" value="1"/>
</dbReference>
<sequence length="539" mass="61594">MDKLFNQLRICTELIEEGSNGNISWLNEFCAAFHTFASKFKLYLPELAPRYDIDGNVKIHVETIFLCFTQVLTCITQLERIINIEENIGEDTRLFTTRSHFLNRIDWCVKRLNASLYQISEEVATSSQVKLEDLSFVELLDMSLDRLETYNEIVAENKEGDNEDATPDQPHDQLYSEVNQIVKHALAFANVALAADEKALREICETVLEECSVFQKNFDALNAGDRKLEALSLQRALYSLETYLNEALLRLILTSLLDVEEISITRLKNMLHHGEAPEVMINKLISDFDMNMDRIQQIGVIAIAFTEDVKTKTIVRSCLASMESLDSCIVPAFQLQTSSNGMQHADVLEHHFIEEIVIFRNVIHEIIDSRALISSYLDMLADSIHIADKNCPKDQLLKIAQMGDILYQHFQLKLNYQELSEDGQRLHQDFVAILRECQAVLELSTQIDPKRIIKRLKILHSVLTKLRDGFGRHEVLGSSCPNGNFSTVLNKTLSYSSRQKSSFARPRKDYILSKTRNIIPSDNESDLISFQLTEVLKIN</sequence>
<evidence type="ECO:0000256" key="2">
    <source>
        <dbReference type="ARBA" id="ARBA00022490"/>
    </source>
</evidence>
<dbReference type="Proteomes" id="UP000515160">
    <property type="component" value="Chromosome 2R"/>
</dbReference>
<protein>
    <submittedName>
        <fullName evidence="4">Serendipity locus protein alpha</fullName>
    </submittedName>
</protein>
<dbReference type="GO" id="GO:0016477">
    <property type="term" value="P:cell migration"/>
    <property type="evidence" value="ECO:0007669"/>
    <property type="project" value="TreeGrafter"/>
</dbReference>
<keyword evidence="3" id="KW-1185">Reference proteome</keyword>
<accession>A0A6P8XS50</accession>
<keyword evidence="2" id="KW-0963">Cytoplasm</keyword>
<gene>
    <name evidence="4" type="primary">LOC117574442</name>
</gene>
<dbReference type="GeneID" id="117574442"/>
<dbReference type="GO" id="GO:0016342">
    <property type="term" value="C:catenin complex"/>
    <property type="evidence" value="ECO:0007669"/>
    <property type="project" value="TreeGrafter"/>
</dbReference>